<keyword evidence="2" id="KW-1185">Reference proteome</keyword>
<proteinExistence type="predicted"/>
<accession>A0A348HB47</accession>
<dbReference type="EMBL" id="AP018933">
    <property type="protein sequence ID" value="BBG28849.1"/>
    <property type="molecule type" value="Genomic_DNA"/>
</dbReference>
<protein>
    <submittedName>
        <fullName evidence="1">Predicted ATPase of thePP-loop superfamily</fullName>
    </submittedName>
</protein>
<sequence>MTDTTIMNTHAASSQGYNYELQAFHASLMPYVIRCADRCSEVVVPKTIPVGYPLRYTQIQEAVNALRQQSQPFNGDRQRTARTVSIMLTGNLYHSPMCQQRLMVDMREDLNDVVYLDADFLHVVALSGHHYQFDIDQVAAWRVDDSWSYIADGAEERTLGHILNDIDMELQMPQGLKDCLSRRTFYMASTEEHGHGGEDGALTDLFDEYRSLLSEETPVGEVNGLRVQVMPASKNVMGWGGPCAFLDPDTALDDSITFEGDYLHITKIDGLPFVVRCDTITGYQVQHVRNVLSDEEERGCGDTEVTVISNTVL</sequence>
<dbReference type="AlphaFoldDB" id="A0A348HB47"/>
<evidence type="ECO:0000313" key="2">
    <source>
        <dbReference type="Proteomes" id="UP000267342"/>
    </source>
</evidence>
<dbReference type="RefSeq" id="WP_027704392.1">
    <property type="nucleotide sequence ID" value="NZ_AP018933.1"/>
</dbReference>
<dbReference type="Proteomes" id="UP000267342">
    <property type="component" value="Chromosome"/>
</dbReference>
<dbReference type="KEGG" id="zpl:ZBT109_0049"/>
<reference evidence="1 2" key="1">
    <citation type="submission" date="2018-09" db="EMBL/GenBank/DDBJ databases">
        <title>Zymobacter palmae IAM14233 (=T109) whole genome analysis.</title>
        <authorList>
            <person name="Yanase H."/>
        </authorList>
    </citation>
    <scope>NUCLEOTIDE SEQUENCE [LARGE SCALE GENOMIC DNA]</scope>
    <source>
        <strain evidence="1 2">IAM14233</strain>
    </source>
</reference>
<evidence type="ECO:0000313" key="1">
    <source>
        <dbReference type="EMBL" id="BBG28849.1"/>
    </source>
</evidence>
<organism evidence="1 2">
    <name type="scientific">Zymobacter palmae</name>
    <dbReference type="NCBI Taxonomy" id="33074"/>
    <lineage>
        <taxon>Bacteria</taxon>
        <taxon>Pseudomonadati</taxon>
        <taxon>Pseudomonadota</taxon>
        <taxon>Gammaproteobacteria</taxon>
        <taxon>Oceanospirillales</taxon>
        <taxon>Halomonadaceae</taxon>
        <taxon>Zymobacter group</taxon>
        <taxon>Zymobacter</taxon>
    </lineage>
</organism>
<name>A0A348HB47_9GAMM</name>
<gene>
    <name evidence="1" type="ORF">ZBT109_0049</name>
</gene>